<evidence type="ECO:0000256" key="10">
    <source>
        <dbReference type="RuleBase" id="RU004396"/>
    </source>
</evidence>
<dbReference type="GeneID" id="117645386"/>
<dbReference type="GO" id="GO:0030234">
    <property type="term" value="F:enzyme regulator activity"/>
    <property type="evidence" value="ECO:0007669"/>
    <property type="project" value="TreeGrafter"/>
</dbReference>
<evidence type="ECO:0000256" key="5">
    <source>
        <dbReference type="ARBA" id="ARBA00022792"/>
    </source>
</evidence>
<accession>A0A6P8YV73</accession>
<comment type="subcellular location">
    <subcellularLocation>
        <location evidence="1">Mitochondrion inner membrane</location>
        <topology evidence="1">Single-pass membrane protein</topology>
    </subcellularLocation>
</comment>
<comment type="pathway">
    <text evidence="2">Energy metabolism; oxidative phosphorylation.</text>
</comment>
<dbReference type="AlphaFoldDB" id="A0A6P8YV73"/>
<organism evidence="14">
    <name type="scientific">Thrips palmi</name>
    <name type="common">Melon thrips</name>
    <dbReference type="NCBI Taxonomy" id="161013"/>
    <lineage>
        <taxon>Eukaryota</taxon>
        <taxon>Metazoa</taxon>
        <taxon>Ecdysozoa</taxon>
        <taxon>Arthropoda</taxon>
        <taxon>Hexapoda</taxon>
        <taxon>Insecta</taxon>
        <taxon>Pterygota</taxon>
        <taxon>Neoptera</taxon>
        <taxon>Paraneoptera</taxon>
        <taxon>Thysanoptera</taxon>
        <taxon>Terebrantia</taxon>
        <taxon>Thripoidea</taxon>
        <taxon>Thripidae</taxon>
        <taxon>Thrips</taxon>
    </lineage>
</organism>
<dbReference type="GO" id="GO:0005743">
    <property type="term" value="C:mitochondrial inner membrane"/>
    <property type="evidence" value="ECO:0007669"/>
    <property type="project" value="UniProtKB-SubCell"/>
</dbReference>
<feature type="transmembrane region" description="Helical" evidence="12">
    <location>
        <begin position="40"/>
        <end position="61"/>
    </location>
</feature>
<dbReference type="OrthoDB" id="5947505at2759"/>
<dbReference type="InterPro" id="IPR001349">
    <property type="entry name" value="Cyt_c_oxidase_su6a"/>
</dbReference>
<dbReference type="PANTHER" id="PTHR11504:SF0">
    <property type="entry name" value="CYTOCHROME C OXIDASE SUBUNIT"/>
    <property type="match status" value="1"/>
</dbReference>
<protein>
    <submittedName>
        <fullName evidence="14">Cytochrome c oxidase subunit 6A, mitochondrial-like</fullName>
    </submittedName>
</protein>
<evidence type="ECO:0000256" key="9">
    <source>
        <dbReference type="ARBA" id="ARBA00023136"/>
    </source>
</evidence>
<keyword evidence="7 12" id="KW-1133">Transmembrane helix</keyword>
<dbReference type="FunCoup" id="A0A6P8YV73">
    <property type="interactions" value="284"/>
</dbReference>
<dbReference type="InterPro" id="IPR036418">
    <property type="entry name" value="Cyt_c_oxidase_su6a_sf"/>
</dbReference>
<keyword evidence="9 12" id="KW-0472">Membrane</keyword>
<dbReference type="PANTHER" id="PTHR11504">
    <property type="entry name" value="CYTOCHROME C OXIDASE POLYPEPTIDE VIA"/>
    <property type="match status" value="1"/>
</dbReference>
<dbReference type="KEGG" id="tpal:117645386"/>
<evidence type="ECO:0000313" key="14">
    <source>
        <dbReference type="RefSeq" id="XP_034241430.1"/>
    </source>
</evidence>
<evidence type="ECO:0000256" key="4">
    <source>
        <dbReference type="ARBA" id="ARBA00022692"/>
    </source>
</evidence>
<gene>
    <name evidence="14" type="primary">LOC117645386</name>
</gene>
<evidence type="ECO:0000256" key="2">
    <source>
        <dbReference type="ARBA" id="ARBA00004673"/>
    </source>
</evidence>
<comment type="similarity">
    <text evidence="3 10">Belongs to the cytochrome c oxidase subunit 6A family.</text>
</comment>
<evidence type="ECO:0000256" key="7">
    <source>
        <dbReference type="ARBA" id="ARBA00022989"/>
    </source>
</evidence>
<dbReference type="SUPFAM" id="SSF81411">
    <property type="entry name" value="Mitochondrial cytochrome c oxidase subunit VIa"/>
    <property type="match status" value="1"/>
</dbReference>
<evidence type="ECO:0000313" key="13">
    <source>
        <dbReference type="Proteomes" id="UP000515158"/>
    </source>
</evidence>
<keyword evidence="6" id="KW-0809">Transit peptide</keyword>
<dbReference type="RefSeq" id="XP_034241430.1">
    <property type="nucleotide sequence ID" value="XM_034385539.1"/>
</dbReference>
<evidence type="ECO:0000256" key="3">
    <source>
        <dbReference type="ARBA" id="ARBA00005553"/>
    </source>
</evidence>
<dbReference type="GO" id="GO:0006123">
    <property type="term" value="P:mitochondrial electron transport, cytochrome c to oxygen"/>
    <property type="evidence" value="ECO:0007669"/>
    <property type="project" value="TreeGrafter"/>
</dbReference>
<dbReference type="Gene3D" id="4.10.95.10">
    <property type="entry name" value="Cytochrome c oxidase, subunit VIa"/>
    <property type="match status" value="1"/>
</dbReference>
<evidence type="ECO:0000256" key="11">
    <source>
        <dbReference type="SAM" id="MobiDB-lite"/>
    </source>
</evidence>
<keyword evidence="5" id="KW-0999">Mitochondrion inner membrane</keyword>
<sequence length="115" mass="12539">MATLAKKIVSPVASGARLMSTGGGGASATAGKHAEAHAKMWANISYFLVLPGVAIASFITFKNESAHHEPPPEFVPYEHMRIRKKNFPFGDGKRSFFHNPETNPLPDGYEVEPHH</sequence>
<reference evidence="14" key="1">
    <citation type="submission" date="2025-08" db="UniProtKB">
        <authorList>
            <consortium name="RefSeq"/>
        </authorList>
    </citation>
    <scope>IDENTIFICATION</scope>
    <source>
        <tissue evidence="14">Total insect</tissue>
    </source>
</reference>
<evidence type="ECO:0000256" key="6">
    <source>
        <dbReference type="ARBA" id="ARBA00022946"/>
    </source>
</evidence>
<proteinExistence type="inferred from homology"/>
<keyword evidence="4 12" id="KW-0812">Transmembrane</keyword>
<keyword evidence="13" id="KW-1185">Reference proteome</keyword>
<evidence type="ECO:0000256" key="1">
    <source>
        <dbReference type="ARBA" id="ARBA00004434"/>
    </source>
</evidence>
<dbReference type="Pfam" id="PF02046">
    <property type="entry name" value="COX6A"/>
    <property type="match status" value="1"/>
</dbReference>
<evidence type="ECO:0000256" key="12">
    <source>
        <dbReference type="SAM" id="Phobius"/>
    </source>
</evidence>
<evidence type="ECO:0000256" key="8">
    <source>
        <dbReference type="ARBA" id="ARBA00023128"/>
    </source>
</evidence>
<feature type="region of interest" description="Disordered" evidence="11">
    <location>
        <begin position="89"/>
        <end position="115"/>
    </location>
</feature>
<dbReference type="InParanoid" id="A0A6P8YV73"/>
<name>A0A6P8YV73_THRPL</name>
<dbReference type="Proteomes" id="UP000515158">
    <property type="component" value="Unplaced"/>
</dbReference>
<keyword evidence="8" id="KW-0496">Mitochondrion</keyword>
<dbReference type="FunFam" id="4.10.95.10:FF:000001">
    <property type="entry name" value="Cytochrome c oxidase subunit 6A, mitochondrial"/>
    <property type="match status" value="1"/>
</dbReference>